<gene>
    <name evidence="1" type="ORF">YK48G_24700</name>
</gene>
<dbReference type="Proteomes" id="UP000604765">
    <property type="component" value="Unassembled WGS sequence"/>
</dbReference>
<keyword evidence="2" id="KW-1185">Reference proteome</keyword>
<sequence length="67" mass="7908">MAEDGCARQKATHKHLEQKFQARKFLFKEPYVPTAVKRLAYLALPKRFAPLTYSWRPHNGYYKLPIS</sequence>
<name>A0ABQ3W2K1_9LACO</name>
<dbReference type="EMBL" id="BNJR01000019">
    <property type="protein sequence ID" value="GHP15045.1"/>
    <property type="molecule type" value="Genomic_DNA"/>
</dbReference>
<organism evidence="1 2">
    <name type="scientific">Lentilactobacillus fungorum</name>
    <dbReference type="NCBI Taxonomy" id="2201250"/>
    <lineage>
        <taxon>Bacteria</taxon>
        <taxon>Bacillati</taxon>
        <taxon>Bacillota</taxon>
        <taxon>Bacilli</taxon>
        <taxon>Lactobacillales</taxon>
        <taxon>Lactobacillaceae</taxon>
        <taxon>Lentilactobacillus</taxon>
    </lineage>
</organism>
<accession>A0ABQ3W2K1</accession>
<protein>
    <submittedName>
        <fullName evidence="1">Uncharacterized protein</fullName>
    </submittedName>
</protein>
<comment type="caution">
    <text evidence="1">The sequence shown here is derived from an EMBL/GenBank/DDBJ whole genome shotgun (WGS) entry which is preliminary data.</text>
</comment>
<evidence type="ECO:0000313" key="1">
    <source>
        <dbReference type="EMBL" id="GHP15045.1"/>
    </source>
</evidence>
<proteinExistence type="predicted"/>
<reference evidence="1 2" key="1">
    <citation type="journal article" date="2021" name="Int. J. Syst. Evol. Microbiol.">
        <title>Lentilactobacillus fungorum sp. nov., isolated from spent mushroom substrates.</title>
        <authorList>
            <person name="Tohno M."/>
            <person name="Tanizawa Y."/>
            <person name="Kojima Y."/>
            <person name="Sakamoto M."/>
            <person name="Ohkuma M."/>
            <person name="Kobayashi H."/>
        </authorList>
    </citation>
    <scope>NUCLEOTIDE SEQUENCE [LARGE SCALE GENOMIC DNA]</scope>
    <source>
        <strain evidence="1 2">YK48G</strain>
    </source>
</reference>
<evidence type="ECO:0000313" key="2">
    <source>
        <dbReference type="Proteomes" id="UP000604765"/>
    </source>
</evidence>